<accession>A0ABR1P593</accession>
<evidence type="ECO:0008006" key="3">
    <source>
        <dbReference type="Google" id="ProtNLM"/>
    </source>
</evidence>
<name>A0ABR1P593_DIAER</name>
<sequence length="191" mass="21217">MTLTGDLSLQLSSMPSGSGGKIPCLILLDEELDTFKLLVEWAHASQEGKLQMQDPLEGVTSNNLVKLYVLAHQYKITKLQNAVMRALFKGPHSRDWSHCELLSSKSSLGRLVDRVPRGSKMHQFLVNYLVNNLIQAPTRNTEELMDNIPDQLVRLAFKKILELPGCSCSAARGKGTVAHEKVDDYLLDSAD</sequence>
<evidence type="ECO:0000313" key="1">
    <source>
        <dbReference type="EMBL" id="KAK7726842.1"/>
    </source>
</evidence>
<dbReference type="EMBL" id="JAKNSF020000041">
    <property type="protein sequence ID" value="KAK7726842.1"/>
    <property type="molecule type" value="Genomic_DNA"/>
</dbReference>
<proteinExistence type="predicted"/>
<comment type="caution">
    <text evidence="1">The sequence shown here is derived from an EMBL/GenBank/DDBJ whole genome shotgun (WGS) entry which is preliminary data.</text>
</comment>
<keyword evidence="2" id="KW-1185">Reference proteome</keyword>
<protein>
    <recommendedName>
        <fullName evidence="3">BTB domain-containing protein</fullName>
    </recommendedName>
</protein>
<gene>
    <name evidence="1" type="ORF">SLS63_007460</name>
</gene>
<dbReference type="Proteomes" id="UP001430848">
    <property type="component" value="Unassembled WGS sequence"/>
</dbReference>
<organism evidence="1 2">
    <name type="scientific">Diaporthe eres</name>
    <name type="common">Phomopsis oblonga</name>
    <dbReference type="NCBI Taxonomy" id="83184"/>
    <lineage>
        <taxon>Eukaryota</taxon>
        <taxon>Fungi</taxon>
        <taxon>Dikarya</taxon>
        <taxon>Ascomycota</taxon>
        <taxon>Pezizomycotina</taxon>
        <taxon>Sordariomycetes</taxon>
        <taxon>Sordariomycetidae</taxon>
        <taxon>Diaporthales</taxon>
        <taxon>Diaporthaceae</taxon>
        <taxon>Diaporthe</taxon>
        <taxon>Diaporthe eres species complex</taxon>
    </lineage>
</organism>
<reference evidence="1 2" key="1">
    <citation type="submission" date="2024-02" db="EMBL/GenBank/DDBJ databases">
        <title>De novo assembly and annotation of 12 fungi associated with fruit tree decline syndrome in Ontario, Canada.</title>
        <authorList>
            <person name="Sulman M."/>
            <person name="Ellouze W."/>
            <person name="Ilyukhin E."/>
        </authorList>
    </citation>
    <scope>NUCLEOTIDE SEQUENCE [LARGE SCALE GENOMIC DNA]</scope>
    <source>
        <strain evidence="1 2">M169</strain>
    </source>
</reference>
<evidence type="ECO:0000313" key="2">
    <source>
        <dbReference type="Proteomes" id="UP001430848"/>
    </source>
</evidence>